<evidence type="ECO:0000313" key="1">
    <source>
        <dbReference type="EMBL" id="KAK9754508.1"/>
    </source>
</evidence>
<protein>
    <submittedName>
        <fullName evidence="1">Uncharacterized protein</fullName>
    </submittedName>
</protein>
<dbReference type="EMBL" id="JASPKY010000007">
    <property type="protein sequence ID" value="KAK9754508.1"/>
    <property type="molecule type" value="Genomic_DNA"/>
</dbReference>
<gene>
    <name evidence="1" type="ORF">QE152_g1262</name>
</gene>
<reference evidence="1 2" key="1">
    <citation type="journal article" date="2024" name="BMC Genomics">
        <title>De novo assembly and annotation of Popillia japonica's genome with initial clues to its potential as an invasive pest.</title>
        <authorList>
            <person name="Cucini C."/>
            <person name="Boschi S."/>
            <person name="Funari R."/>
            <person name="Cardaioli E."/>
            <person name="Iannotti N."/>
            <person name="Marturano G."/>
            <person name="Paoli F."/>
            <person name="Bruttini M."/>
            <person name="Carapelli A."/>
            <person name="Frati F."/>
            <person name="Nardi F."/>
        </authorList>
    </citation>
    <scope>NUCLEOTIDE SEQUENCE [LARGE SCALE GENOMIC DNA]</scope>
    <source>
        <strain evidence="1">DMR45628</strain>
    </source>
</reference>
<sequence length="72" mass="8659">MYGKPRARWLGYVVSLNPNRIPRKKKRGRPKKKRLEAVKMDLKNIGVKLLVEKARDRDKWRKTVETIEHTNY</sequence>
<comment type="caution">
    <text evidence="1">The sequence shown here is derived from an EMBL/GenBank/DDBJ whole genome shotgun (WGS) entry which is preliminary data.</text>
</comment>
<name>A0AAW1N3L7_POPJA</name>
<keyword evidence="2" id="KW-1185">Reference proteome</keyword>
<evidence type="ECO:0000313" key="2">
    <source>
        <dbReference type="Proteomes" id="UP001458880"/>
    </source>
</evidence>
<organism evidence="1 2">
    <name type="scientific">Popillia japonica</name>
    <name type="common">Japanese beetle</name>
    <dbReference type="NCBI Taxonomy" id="7064"/>
    <lineage>
        <taxon>Eukaryota</taxon>
        <taxon>Metazoa</taxon>
        <taxon>Ecdysozoa</taxon>
        <taxon>Arthropoda</taxon>
        <taxon>Hexapoda</taxon>
        <taxon>Insecta</taxon>
        <taxon>Pterygota</taxon>
        <taxon>Neoptera</taxon>
        <taxon>Endopterygota</taxon>
        <taxon>Coleoptera</taxon>
        <taxon>Polyphaga</taxon>
        <taxon>Scarabaeiformia</taxon>
        <taxon>Scarabaeidae</taxon>
        <taxon>Rutelinae</taxon>
        <taxon>Popillia</taxon>
    </lineage>
</organism>
<dbReference type="Proteomes" id="UP001458880">
    <property type="component" value="Unassembled WGS sequence"/>
</dbReference>
<dbReference type="AlphaFoldDB" id="A0AAW1N3L7"/>
<proteinExistence type="predicted"/>
<accession>A0AAW1N3L7</accession>